<gene>
    <name evidence="1" type="ORF">X841_04665</name>
</gene>
<evidence type="ECO:0008006" key="3">
    <source>
        <dbReference type="Google" id="ProtNLM"/>
    </source>
</evidence>
<reference evidence="2" key="1">
    <citation type="submission" date="2013-12" db="EMBL/GenBank/DDBJ databases">
        <title>Genome sequences of Streptococcus thermophilus strains MTH17CL396 and M17PTZA496 isolated from Fontina cheese in Valle d'Aosta region (Italy).</title>
        <authorList>
            <person name="Treu L."/>
            <person name="Giacomini A."/>
            <person name="Corich V."/>
            <person name="Vendramin V."/>
            <person name="Bovo B."/>
        </authorList>
    </citation>
    <scope>NUCLEOTIDE SEQUENCE [LARGE SCALE GENOMIC DNA]</scope>
    <source>
        <strain evidence="2">M17PTZA496</strain>
    </source>
</reference>
<organism evidence="1 2">
    <name type="scientific">Streptococcus thermophilus M17PTZA496</name>
    <dbReference type="NCBI Taxonomy" id="1433289"/>
    <lineage>
        <taxon>Bacteria</taxon>
        <taxon>Bacillati</taxon>
        <taxon>Bacillota</taxon>
        <taxon>Bacilli</taxon>
        <taxon>Lactobacillales</taxon>
        <taxon>Streptococcaceae</taxon>
        <taxon>Streptococcus</taxon>
    </lineage>
</organism>
<sequence>MLAVVGDEKITSREDHIGLLFFNVQSDENTLPKGDRGCDN</sequence>
<dbReference type="EMBL" id="AZJT01000036">
    <property type="protein sequence ID" value="ETW90178.1"/>
    <property type="molecule type" value="Genomic_DNA"/>
</dbReference>
<proteinExistence type="predicted"/>
<evidence type="ECO:0000313" key="2">
    <source>
        <dbReference type="Proteomes" id="UP000024559"/>
    </source>
</evidence>
<protein>
    <recommendedName>
        <fullName evidence="3">CpsL protein</fullName>
    </recommendedName>
</protein>
<accession>A0A0E2Q3B2</accession>
<dbReference type="AlphaFoldDB" id="A0A0E2Q3B2"/>
<dbReference type="Proteomes" id="UP000024559">
    <property type="component" value="Chromosome"/>
</dbReference>
<name>A0A0E2Q3B2_STRTR</name>
<evidence type="ECO:0000313" key="1">
    <source>
        <dbReference type="EMBL" id="ETW90178.1"/>
    </source>
</evidence>
<dbReference type="PATRIC" id="fig|1433289.7.peg.938"/>
<dbReference type="HOGENOM" id="CLU_193875_1_0_9"/>
<comment type="caution">
    <text evidence="1">The sequence shown here is derived from an EMBL/GenBank/DDBJ whole genome shotgun (WGS) entry which is preliminary data.</text>
</comment>